<dbReference type="GO" id="GO:1990234">
    <property type="term" value="C:transferase complex"/>
    <property type="evidence" value="ECO:0007669"/>
    <property type="project" value="TreeGrafter"/>
</dbReference>
<keyword evidence="6" id="KW-0414">Isoprene biosynthesis</keyword>
<dbReference type="GO" id="GO:0008299">
    <property type="term" value="P:isoprenoid biosynthetic process"/>
    <property type="evidence" value="ECO:0007669"/>
    <property type="project" value="UniProtKB-KW"/>
</dbReference>
<gene>
    <name evidence="8" type="ORF">SteCoe_28710</name>
</gene>
<evidence type="ECO:0000256" key="4">
    <source>
        <dbReference type="ARBA" id="ARBA00022723"/>
    </source>
</evidence>
<dbReference type="SUPFAM" id="SSF48576">
    <property type="entry name" value="Terpenoid synthases"/>
    <property type="match status" value="1"/>
</dbReference>
<dbReference type="Proteomes" id="UP000187209">
    <property type="component" value="Unassembled WGS sequence"/>
</dbReference>
<dbReference type="InterPro" id="IPR000092">
    <property type="entry name" value="Polyprenyl_synt"/>
</dbReference>
<keyword evidence="9" id="KW-1185">Reference proteome</keyword>
<dbReference type="OrthoDB" id="9927103at2759"/>
<sequence length="358" mass="39529">MLAVNRIIVAGIMTSCFHKMPERFYSVANVCAKRYLLNYFAHGQTPGLEIFKLSEMCSRENPVPVSDLPNLRKEFYAPKMNPGTELIAPYLSAIDESICKMLKIDLKTMDTIMKFFTASETRNIHASVMLLMAKSLGEISSQQSLFAEVIELTNFGGILHSNIQDSISSMSFIHKLVGNKGMILGGDYMISNASIQCCKINSIPLIQLLCVIIQNYAQGALIKPSGNSAKERLLSYCRSTFYRSVSLLANGCQGIGFLAGKAPEVCYEYGAHVAMALKAISDIKEFKDGDTNFWGFPALLAYAREGEDIHQEIERGQGLIRTQTLALMHIKEAVNASRKLSQSQELEDLASGLIGKIL</sequence>
<dbReference type="InterPro" id="IPR008949">
    <property type="entry name" value="Isoprenoid_synthase_dom_sf"/>
</dbReference>
<protein>
    <submittedName>
        <fullName evidence="8">Uncharacterized protein</fullName>
    </submittedName>
</protein>
<dbReference type="PANTHER" id="PTHR12001">
    <property type="entry name" value="GERANYLGERANYL PYROPHOSPHATE SYNTHASE"/>
    <property type="match status" value="1"/>
</dbReference>
<evidence type="ECO:0000313" key="9">
    <source>
        <dbReference type="Proteomes" id="UP000187209"/>
    </source>
</evidence>
<keyword evidence="3 7" id="KW-0808">Transferase</keyword>
<evidence type="ECO:0000313" key="8">
    <source>
        <dbReference type="EMBL" id="OMJ72762.1"/>
    </source>
</evidence>
<name>A0A1R2B7M8_9CILI</name>
<evidence type="ECO:0000256" key="3">
    <source>
        <dbReference type="ARBA" id="ARBA00022679"/>
    </source>
</evidence>
<evidence type="ECO:0000256" key="1">
    <source>
        <dbReference type="ARBA" id="ARBA00001946"/>
    </source>
</evidence>
<keyword evidence="5" id="KW-0460">Magnesium</keyword>
<evidence type="ECO:0000256" key="2">
    <source>
        <dbReference type="ARBA" id="ARBA00006706"/>
    </source>
</evidence>
<evidence type="ECO:0000256" key="5">
    <source>
        <dbReference type="ARBA" id="ARBA00022842"/>
    </source>
</evidence>
<dbReference type="GO" id="GO:0006744">
    <property type="term" value="P:ubiquinone biosynthetic process"/>
    <property type="evidence" value="ECO:0007669"/>
    <property type="project" value="TreeGrafter"/>
</dbReference>
<accession>A0A1R2B7M8</accession>
<dbReference type="GO" id="GO:0046872">
    <property type="term" value="F:metal ion binding"/>
    <property type="evidence" value="ECO:0007669"/>
    <property type="project" value="UniProtKB-KW"/>
</dbReference>
<dbReference type="Gene3D" id="1.10.600.10">
    <property type="entry name" value="Farnesyl Diphosphate Synthase"/>
    <property type="match status" value="1"/>
</dbReference>
<dbReference type="Pfam" id="PF00348">
    <property type="entry name" value="polyprenyl_synt"/>
    <property type="match status" value="1"/>
</dbReference>
<dbReference type="GO" id="GO:0004659">
    <property type="term" value="F:prenyltransferase activity"/>
    <property type="evidence" value="ECO:0007669"/>
    <property type="project" value="InterPro"/>
</dbReference>
<dbReference type="EMBL" id="MPUH01000875">
    <property type="protein sequence ID" value="OMJ72762.1"/>
    <property type="molecule type" value="Genomic_DNA"/>
</dbReference>
<evidence type="ECO:0000256" key="6">
    <source>
        <dbReference type="ARBA" id="ARBA00023229"/>
    </source>
</evidence>
<comment type="cofactor">
    <cofactor evidence="1">
        <name>Mg(2+)</name>
        <dbReference type="ChEBI" id="CHEBI:18420"/>
    </cofactor>
</comment>
<evidence type="ECO:0000256" key="7">
    <source>
        <dbReference type="RuleBase" id="RU004466"/>
    </source>
</evidence>
<reference evidence="8 9" key="1">
    <citation type="submission" date="2016-11" db="EMBL/GenBank/DDBJ databases">
        <title>The macronuclear genome of Stentor coeruleus: a giant cell with tiny introns.</title>
        <authorList>
            <person name="Slabodnick M."/>
            <person name="Ruby J.G."/>
            <person name="Reiff S.B."/>
            <person name="Swart E.C."/>
            <person name="Gosai S."/>
            <person name="Prabakaran S."/>
            <person name="Witkowska E."/>
            <person name="Larue G.E."/>
            <person name="Fisher S."/>
            <person name="Freeman R.M."/>
            <person name="Gunawardena J."/>
            <person name="Chu W."/>
            <person name="Stover N.A."/>
            <person name="Gregory B.D."/>
            <person name="Nowacki M."/>
            <person name="Derisi J."/>
            <person name="Roy S.W."/>
            <person name="Marshall W.F."/>
            <person name="Sood P."/>
        </authorList>
    </citation>
    <scope>NUCLEOTIDE SEQUENCE [LARGE SCALE GENOMIC DNA]</scope>
    <source>
        <strain evidence="8">WM001</strain>
    </source>
</reference>
<dbReference type="PANTHER" id="PTHR12001:SF69">
    <property type="entry name" value="ALL TRANS-POLYPRENYL-DIPHOSPHATE SYNTHASE PDSS1"/>
    <property type="match status" value="1"/>
</dbReference>
<dbReference type="AlphaFoldDB" id="A0A1R2B7M8"/>
<comment type="caution">
    <text evidence="8">The sequence shown here is derived from an EMBL/GenBank/DDBJ whole genome shotgun (WGS) entry which is preliminary data.</text>
</comment>
<keyword evidence="4" id="KW-0479">Metal-binding</keyword>
<comment type="similarity">
    <text evidence="2 7">Belongs to the FPP/GGPP synthase family.</text>
</comment>
<organism evidence="8 9">
    <name type="scientific">Stentor coeruleus</name>
    <dbReference type="NCBI Taxonomy" id="5963"/>
    <lineage>
        <taxon>Eukaryota</taxon>
        <taxon>Sar</taxon>
        <taxon>Alveolata</taxon>
        <taxon>Ciliophora</taxon>
        <taxon>Postciliodesmatophora</taxon>
        <taxon>Heterotrichea</taxon>
        <taxon>Heterotrichida</taxon>
        <taxon>Stentoridae</taxon>
        <taxon>Stentor</taxon>
    </lineage>
</organism>
<proteinExistence type="inferred from homology"/>